<comment type="caution">
    <text evidence="1">The sequence shown here is derived from an EMBL/GenBank/DDBJ whole genome shotgun (WGS) entry which is preliminary data.</text>
</comment>
<gene>
    <name evidence="1" type="ORF">CEXT_740801</name>
</gene>
<protein>
    <submittedName>
        <fullName evidence="1">Uncharacterized protein</fullName>
    </submittedName>
</protein>
<dbReference type="AlphaFoldDB" id="A0AAV4PZ91"/>
<accession>A0AAV4PZ91</accession>
<evidence type="ECO:0000313" key="1">
    <source>
        <dbReference type="EMBL" id="GIY01452.1"/>
    </source>
</evidence>
<name>A0AAV4PZ91_CAEEX</name>
<organism evidence="1 2">
    <name type="scientific">Caerostris extrusa</name>
    <name type="common">Bark spider</name>
    <name type="synonym">Caerostris bankana</name>
    <dbReference type="NCBI Taxonomy" id="172846"/>
    <lineage>
        <taxon>Eukaryota</taxon>
        <taxon>Metazoa</taxon>
        <taxon>Ecdysozoa</taxon>
        <taxon>Arthropoda</taxon>
        <taxon>Chelicerata</taxon>
        <taxon>Arachnida</taxon>
        <taxon>Araneae</taxon>
        <taxon>Araneomorphae</taxon>
        <taxon>Entelegynae</taxon>
        <taxon>Araneoidea</taxon>
        <taxon>Araneidae</taxon>
        <taxon>Caerostris</taxon>
    </lineage>
</organism>
<keyword evidence="2" id="KW-1185">Reference proteome</keyword>
<proteinExistence type="predicted"/>
<reference evidence="1 2" key="1">
    <citation type="submission" date="2021-06" db="EMBL/GenBank/DDBJ databases">
        <title>Caerostris extrusa draft genome.</title>
        <authorList>
            <person name="Kono N."/>
            <person name="Arakawa K."/>
        </authorList>
    </citation>
    <scope>NUCLEOTIDE SEQUENCE [LARGE SCALE GENOMIC DNA]</scope>
</reference>
<evidence type="ECO:0000313" key="2">
    <source>
        <dbReference type="Proteomes" id="UP001054945"/>
    </source>
</evidence>
<dbReference type="Proteomes" id="UP001054945">
    <property type="component" value="Unassembled WGS sequence"/>
</dbReference>
<dbReference type="EMBL" id="BPLR01005323">
    <property type="protein sequence ID" value="GIY01452.1"/>
    <property type="molecule type" value="Genomic_DNA"/>
</dbReference>
<sequence>MTEDSAGDVTNVIILNKQLDKFFPKESQEGIPSDGMKYNGRWCFSVEQGLSIKCQQSFLFIFSPRISRKKICRVIVLSFRYGVSFEIRKENRVKRPRVFIEEGTLDVQARLPSIGFDGKC</sequence>